<feature type="signal peptide" evidence="1">
    <location>
        <begin position="1"/>
        <end position="18"/>
    </location>
</feature>
<evidence type="ECO:0000313" key="3">
    <source>
        <dbReference type="Proteomes" id="UP000184452"/>
    </source>
</evidence>
<name>A0A1M6IRW1_9ACTN</name>
<dbReference type="RefSeq" id="WP_143173336.1">
    <property type="nucleotide sequence ID" value="NZ_FQZK01000005.1"/>
</dbReference>
<protein>
    <submittedName>
        <fullName evidence="2">Uncharacterized protein</fullName>
    </submittedName>
</protein>
<evidence type="ECO:0000256" key="1">
    <source>
        <dbReference type="SAM" id="SignalP"/>
    </source>
</evidence>
<dbReference type="EMBL" id="FQZK01000005">
    <property type="protein sequence ID" value="SHJ37128.1"/>
    <property type="molecule type" value="Genomic_DNA"/>
</dbReference>
<dbReference type="Proteomes" id="UP000184452">
    <property type="component" value="Unassembled WGS sequence"/>
</dbReference>
<proteinExistence type="predicted"/>
<sequence>MAGRVWALTAALLATALAALFSPRPTPSPRLVPGALPAVPRPVTSFSRGDLLTDPPGFPAQAAWVAGASTASTRWEQAYRDCSAPFTAADRVDADPDLVAGALVRPYLDLGAVPRPRTAESEDYPTRPPAAVPELAEGEFAELTDRIRTYLALRG</sequence>
<feature type="chain" id="PRO_5039188982" evidence="1">
    <location>
        <begin position="19"/>
        <end position="155"/>
    </location>
</feature>
<evidence type="ECO:0000313" key="2">
    <source>
        <dbReference type="EMBL" id="SHJ37128.1"/>
    </source>
</evidence>
<dbReference type="AlphaFoldDB" id="A0A1M6IRW1"/>
<keyword evidence="3" id="KW-1185">Reference proteome</keyword>
<keyword evidence="1" id="KW-0732">Signal</keyword>
<reference evidence="2 3" key="1">
    <citation type="submission" date="2016-11" db="EMBL/GenBank/DDBJ databases">
        <authorList>
            <person name="Jaros S."/>
            <person name="Januszkiewicz K."/>
            <person name="Wedrychowicz H."/>
        </authorList>
    </citation>
    <scope>NUCLEOTIDE SEQUENCE [LARGE SCALE GENOMIC DNA]</scope>
    <source>
        <strain evidence="2 3">CGMCC 4.5723</strain>
    </source>
</reference>
<dbReference type="OrthoDB" id="3432480at2"/>
<dbReference type="STRING" id="758803.SAMN05421803_105270"/>
<gene>
    <name evidence="2" type="ORF">SAMN05421803_105270</name>
</gene>
<organism evidence="2 3">
    <name type="scientific">Nocardiopsis flavescens</name>
    <dbReference type="NCBI Taxonomy" id="758803"/>
    <lineage>
        <taxon>Bacteria</taxon>
        <taxon>Bacillati</taxon>
        <taxon>Actinomycetota</taxon>
        <taxon>Actinomycetes</taxon>
        <taxon>Streptosporangiales</taxon>
        <taxon>Nocardiopsidaceae</taxon>
        <taxon>Nocardiopsis</taxon>
    </lineage>
</organism>
<accession>A0A1M6IRW1</accession>